<organism evidence="9 10">
    <name type="scientific">Haematococcus lacustris</name>
    <name type="common">Green alga</name>
    <name type="synonym">Haematococcus pluvialis</name>
    <dbReference type="NCBI Taxonomy" id="44745"/>
    <lineage>
        <taxon>Eukaryota</taxon>
        <taxon>Viridiplantae</taxon>
        <taxon>Chlorophyta</taxon>
        <taxon>core chlorophytes</taxon>
        <taxon>Chlorophyceae</taxon>
        <taxon>CS clade</taxon>
        <taxon>Chlamydomonadales</taxon>
        <taxon>Haematococcaceae</taxon>
        <taxon>Haematococcus</taxon>
    </lineage>
</organism>
<dbReference type="EC" id="2.7.6.3" evidence="2"/>
<sequence>MVQRCSGLYETAAAYVTQQPAFLNAALLLTTDAPPRDLLHSLKEAKSGNRRSGLVERAAGRQLEGGQRWGPRPLDLDIILYGAASFQDERLQ</sequence>
<protein>
    <recommendedName>
        <fullName evidence="2">2-amino-4-hydroxy-6-hydroxymethyldihydropteridine diphosphokinase</fullName>
        <ecNumber evidence="2">2.7.6.3</ecNumber>
    </recommendedName>
</protein>
<accession>A0A699ZBQ1</accession>
<feature type="non-terminal residue" evidence="9">
    <location>
        <position position="1"/>
    </location>
</feature>
<dbReference type="GO" id="GO:0046654">
    <property type="term" value="P:tetrahydrofolate biosynthetic process"/>
    <property type="evidence" value="ECO:0007669"/>
    <property type="project" value="UniProtKB-UniPathway"/>
</dbReference>
<comment type="pathway">
    <text evidence="1">Cofactor biosynthesis; tetrahydrofolate biosynthesis; 2-amino-4-hydroxy-6-hydroxymethyl-7,8-dihydropteridine diphosphate from 7,8-dihydroneopterin triphosphate: step 4/4.</text>
</comment>
<dbReference type="PANTHER" id="PTHR43071:SF1">
    <property type="entry name" value="2-AMINO-4-HYDROXY-6-HYDROXYMETHYLDIHYDROPTERIDINE PYROPHOSPHOKINASE"/>
    <property type="match status" value="1"/>
</dbReference>
<evidence type="ECO:0000256" key="4">
    <source>
        <dbReference type="ARBA" id="ARBA00022741"/>
    </source>
</evidence>
<evidence type="ECO:0000256" key="6">
    <source>
        <dbReference type="ARBA" id="ARBA00022840"/>
    </source>
</evidence>
<dbReference type="Gene3D" id="3.30.70.560">
    <property type="entry name" value="7,8-Dihydro-6-hydroxymethylpterin-pyrophosphokinase HPPK"/>
    <property type="match status" value="1"/>
</dbReference>
<dbReference type="AlphaFoldDB" id="A0A699ZBQ1"/>
<keyword evidence="5" id="KW-0418">Kinase</keyword>
<dbReference type="InterPro" id="IPR035907">
    <property type="entry name" value="Hppk_sf"/>
</dbReference>
<dbReference type="PROSITE" id="PS00794">
    <property type="entry name" value="HPPK"/>
    <property type="match status" value="1"/>
</dbReference>
<dbReference type="PANTHER" id="PTHR43071">
    <property type="entry name" value="2-AMINO-4-HYDROXY-6-HYDROXYMETHYLDIHYDROPTERIDINE PYROPHOSPHOKINASE"/>
    <property type="match status" value="1"/>
</dbReference>
<dbReference type="EMBL" id="BLLF01001037">
    <property type="protein sequence ID" value="GFH16689.1"/>
    <property type="molecule type" value="Genomic_DNA"/>
</dbReference>
<evidence type="ECO:0000256" key="2">
    <source>
        <dbReference type="ARBA" id="ARBA00013253"/>
    </source>
</evidence>
<dbReference type="UniPathway" id="UPA00077">
    <property type="reaction ID" value="UER00155"/>
</dbReference>
<evidence type="ECO:0000256" key="1">
    <source>
        <dbReference type="ARBA" id="ARBA00005051"/>
    </source>
</evidence>
<proteinExistence type="predicted"/>
<evidence type="ECO:0000256" key="3">
    <source>
        <dbReference type="ARBA" id="ARBA00022679"/>
    </source>
</evidence>
<name>A0A699ZBQ1_HAELA</name>
<feature type="domain" description="7,8-dihydro-6-hydroxymethylpterin-pyrophosphokinase" evidence="8">
    <location>
        <begin position="68"/>
        <end position="79"/>
    </location>
</feature>
<dbReference type="Proteomes" id="UP000485058">
    <property type="component" value="Unassembled WGS sequence"/>
</dbReference>
<reference evidence="9 10" key="1">
    <citation type="submission" date="2020-02" db="EMBL/GenBank/DDBJ databases">
        <title>Draft genome sequence of Haematococcus lacustris strain NIES-144.</title>
        <authorList>
            <person name="Morimoto D."/>
            <person name="Nakagawa S."/>
            <person name="Yoshida T."/>
            <person name="Sawayama S."/>
        </authorList>
    </citation>
    <scope>NUCLEOTIDE SEQUENCE [LARGE SCALE GENOMIC DNA]</scope>
    <source>
        <strain evidence="9 10">NIES-144</strain>
    </source>
</reference>
<keyword evidence="10" id="KW-1185">Reference proteome</keyword>
<dbReference type="GO" id="GO:0003848">
    <property type="term" value="F:2-amino-4-hydroxy-6-hydroxymethyldihydropteridine diphosphokinase activity"/>
    <property type="evidence" value="ECO:0007669"/>
    <property type="project" value="UniProtKB-EC"/>
</dbReference>
<evidence type="ECO:0000256" key="7">
    <source>
        <dbReference type="ARBA" id="ARBA00022909"/>
    </source>
</evidence>
<dbReference type="Pfam" id="PF01288">
    <property type="entry name" value="HPPK"/>
    <property type="match status" value="1"/>
</dbReference>
<gene>
    <name evidence="9" type="ORF">HaLaN_13158</name>
</gene>
<keyword evidence="4" id="KW-0547">Nucleotide-binding</keyword>
<feature type="non-terminal residue" evidence="9">
    <location>
        <position position="92"/>
    </location>
</feature>
<evidence type="ECO:0000256" key="5">
    <source>
        <dbReference type="ARBA" id="ARBA00022777"/>
    </source>
</evidence>
<keyword evidence="6" id="KW-0067">ATP-binding</keyword>
<dbReference type="SUPFAM" id="SSF55083">
    <property type="entry name" value="6-hydroxymethyl-7,8-dihydropterin pyrophosphokinase, HPPK"/>
    <property type="match status" value="1"/>
</dbReference>
<dbReference type="GO" id="GO:0005524">
    <property type="term" value="F:ATP binding"/>
    <property type="evidence" value="ECO:0007669"/>
    <property type="project" value="UniProtKB-KW"/>
</dbReference>
<evidence type="ECO:0000313" key="9">
    <source>
        <dbReference type="EMBL" id="GFH16689.1"/>
    </source>
</evidence>
<evidence type="ECO:0000313" key="10">
    <source>
        <dbReference type="Proteomes" id="UP000485058"/>
    </source>
</evidence>
<dbReference type="InterPro" id="IPR000550">
    <property type="entry name" value="Hppk"/>
</dbReference>
<evidence type="ECO:0000259" key="8">
    <source>
        <dbReference type="PROSITE" id="PS00794"/>
    </source>
</evidence>
<keyword evidence="7" id="KW-0289">Folate biosynthesis</keyword>
<keyword evidence="3" id="KW-0808">Transferase</keyword>
<dbReference type="CDD" id="cd00483">
    <property type="entry name" value="HPPK"/>
    <property type="match status" value="1"/>
</dbReference>
<dbReference type="GO" id="GO:0016301">
    <property type="term" value="F:kinase activity"/>
    <property type="evidence" value="ECO:0007669"/>
    <property type="project" value="UniProtKB-KW"/>
</dbReference>
<comment type="caution">
    <text evidence="9">The sequence shown here is derived from an EMBL/GenBank/DDBJ whole genome shotgun (WGS) entry which is preliminary data.</text>
</comment>
<dbReference type="GO" id="GO:0046656">
    <property type="term" value="P:folic acid biosynthetic process"/>
    <property type="evidence" value="ECO:0007669"/>
    <property type="project" value="UniProtKB-KW"/>
</dbReference>